<dbReference type="PROSITE" id="PS50005">
    <property type="entry name" value="TPR"/>
    <property type="match status" value="1"/>
</dbReference>
<dbReference type="InterPro" id="IPR019734">
    <property type="entry name" value="TPR_rpt"/>
</dbReference>
<dbReference type="EMBL" id="FQYP01000001">
    <property type="protein sequence ID" value="SHI49368.1"/>
    <property type="molecule type" value="Genomic_DNA"/>
</dbReference>
<evidence type="ECO:0000313" key="5">
    <source>
        <dbReference type="Proteomes" id="UP000184432"/>
    </source>
</evidence>
<dbReference type="InterPro" id="IPR011990">
    <property type="entry name" value="TPR-like_helical_dom_sf"/>
</dbReference>
<feature type="repeat" description="TPR" evidence="3">
    <location>
        <begin position="298"/>
        <end position="331"/>
    </location>
</feature>
<dbReference type="PANTHER" id="PTHR44943:SF8">
    <property type="entry name" value="TPR REPEAT-CONTAINING PROTEIN MJ0263"/>
    <property type="match status" value="1"/>
</dbReference>
<accession>A0A1M6BLB9</accession>
<organism evidence="4 5">
    <name type="scientific">Aquimarina spongiae</name>
    <dbReference type="NCBI Taxonomy" id="570521"/>
    <lineage>
        <taxon>Bacteria</taxon>
        <taxon>Pseudomonadati</taxon>
        <taxon>Bacteroidota</taxon>
        <taxon>Flavobacteriia</taxon>
        <taxon>Flavobacteriales</taxon>
        <taxon>Flavobacteriaceae</taxon>
        <taxon>Aquimarina</taxon>
    </lineage>
</organism>
<gene>
    <name evidence="4" type="ORF">SAMN04488508_101890</name>
</gene>
<dbReference type="RefSeq" id="WP_073314250.1">
    <property type="nucleotide sequence ID" value="NZ_FQYP01000001.1"/>
</dbReference>
<evidence type="ECO:0000313" key="4">
    <source>
        <dbReference type="EMBL" id="SHI49368.1"/>
    </source>
</evidence>
<dbReference type="PROSITE" id="PS50293">
    <property type="entry name" value="TPR_REGION"/>
    <property type="match status" value="1"/>
</dbReference>
<dbReference type="AlphaFoldDB" id="A0A1M6BLB9"/>
<dbReference type="Pfam" id="PF13181">
    <property type="entry name" value="TPR_8"/>
    <property type="match status" value="1"/>
</dbReference>
<name>A0A1M6BLB9_9FLAO</name>
<dbReference type="OrthoDB" id="1149028at2"/>
<dbReference type="SUPFAM" id="SSF48452">
    <property type="entry name" value="TPR-like"/>
    <property type="match status" value="1"/>
</dbReference>
<dbReference type="Gene3D" id="1.25.40.10">
    <property type="entry name" value="Tetratricopeptide repeat domain"/>
    <property type="match status" value="2"/>
</dbReference>
<dbReference type="PANTHER" id="PTHR44943">
    <property type="entry name" value="CELLULOSE SYNTHASE OPERON PROTEIN C"/>
    <property type="match status" value="1"/>
</dbReference>
<dbReference type="Pfam" id="PF00515">
    <property type="entry name" value="TPR_1"/>
    <property type="match status" value="1"/>
</dbReference>
<keyword evidence="2 3" id="KW-0802">TPR repeat</keyword>
<dbReference type="InterPro" id="IPR051685">
    <property type="entry name" value="Ycf3/AcsC/BcsC/TPR_MFPF"/>
</dbReference>
<dbReference type="SMART" id="SM00028">
    <property type="entry name" value="TPR"/>
    <property type="match status" value="2"/>
</dbReference>
<evidence type="ECO:0000256" key="3">
    <source>
        <dbReference type="PROSITE-ProRule" id="PRU00339"/>
    </source>
</evidence>
<evidence type="ECO:0000256" key="2">
    <source>
        <dbReference type="ARBA" id="ARBA00022803"/>
    </source>
</evidence>
<protein>
    <submittedName>
        <fullName evidence="4">Tetratricopeptide repeat-containing protein</fullName>
    </submittedName>
</protein>
<keyword evidence="5" id="KW-1185">Reference proteome</keyword>
<proteinExistence type="predicted"/>
<dbReference type="Proteomes" id="UP000184432">
    <property type="component" value="Unassembled WGS sequence"/>
</dbReference>
<dbReference type="STRING" id="570521.SAMN04488508_101890"/>
<reference evidence="5" key="1">
    <citation type="submission" date="2016-11" db="EMBL/GenBank/DDBJ databases">
        <authorList>
            <person name="Varghese N."/>
            <person name="Submissions S."/>
        </authorList>
    </citation>
    <scope>NUCLEOTIDE SEQUENCE [LARGE SCALE GENOMIC DNA]</scope>
    <source>
        <strain evidence="5">DSM 22623</strain>
    </source>
</reference>
<evidence type="ECO:0000256" key="1">
    <source>
        <dbReference type="ARBA" id="ARBA00022737"/>
    </source>
</evidence>
<sequence length="427" mass="47156">MKTKFILVLFLAISTIGFSQKEAAKALKAANKNVKSGNLDAAADALNAAESQIDGAEAKLKAQFYYLKAQVLSGTAGESVEKMEGAANAYVKAMKIEKEAGSSKYTADASQKLQTLRQALVEGAIKDQNAKNYKNASEKLYVSYKTNKQDTIYLYYAAGNAVNGKDYDTALKYYNELKTIGFSGVATEFVATNKETGEVEPFDSKQTRDLIVKSGTHIKPEERVTDSKKGEIAKNIALIYITQGKDEEAMKAIEDAKVENPNDTSLLQAEADVFYKLGNLEKYKEIMEQIVANDPENPDLLYNLGVSASRLGDNDQALDYYKKTLELKPDYTAAQINVAALILGKEKAIVDEMNNLGTSSKDYKRYDVLKQKREDVYRSAVPYLEGALKSNPDNVEAVRTLMNIFYQLDDPKADEMKNKLKALEGGN</sequence>
<keyword evidence="1" id="KW-0677">Repeat</keyword>